<protein>
    <submittedName>
        <fullName evidence="10">Respiratory nitrate reductase subunit gamma</fullName>
        <ecNumber evidence="10">1.7.99.4</ecNumber>
    </submittedName>
</protein>
<feature type="transmembrane region" description="Helical" evidence="7">
    <location>
        <begin position="313"/>
        <end position="333"/>
    </location>
</feature>
<gene>
    <name evidence="10" type="ORF">H9894_10790</name>
</gene>
<organism evidence="10 11">
    <name type="scientific">Candidatus Desulfovibrio intestinipullorum</name>
    <dbReference type="NCBI Taxonomy" id="2838536"/>
    <lineage>
        <taxon>Bacteria</taxon>
        <taxon>Pseudomonadati</taxon>
        <taxon>Thermodesulfobacteriota</taxon>
        <taxon>Desulfovibrionia</taxon>
        <taxon>Desulfovibrionales</taxon>
        <taxon>Desulfovibrionaceae</taxon>
        <taxon>Desulfovibrio</taxon>
    </lineage>
</organism>
<feature type="transmembrane region" description="Helical" evidence="7">
    <location>
        <begin position="531"/>
        <end position="550"/>
    </location>
</feature>
<evidence type="ECO:0000256" key="1">
    <source>
        <dbReference type="ARBA" id="ARBA00004651"/>
    </source>
</evidence>
<evidence type="ECO:0000313" key="11">
    <source>
        <dbReference type="Proteomes" id="UP000886752"/>
    </source>
</evidence>
<evidence type="ECO:0000256" key="6">
    <source>
        <dbReference type="ARBA" id="ARBA00023136"/>
    </source>
</evidence>
<dbReference type="InterPro" id="IPR036197">
    <property type="entry name" value="NarG-like_sf"/>
</dbReference>
<keyword evidence="3 7" id="KW-0812">Transmembrane</keyword>
<dbReference type="InterPro" id="IPR023234">
    <property type="entry name" value="NarG-like_domain"/>
</dbReference>
<keyword evidence="5 10" id="KW-0560">Oxidoreductase</keyword>
<evidence type="ECO:0000256" key="3">
    <source>
        <dbReference type="ARBA" id="ARBA00022692"/>
    </source>
</evidence>
<evidence type="ECO:0000256" key="4">
    <source>
        <dbReference type="ARBA" id="ARBA00022989"/>
    </source>
</evidence>
<keyword evidence="2" id="KW-1003">Cell membrane</keyword>
<feature type="domain" description="NarG-like" evidence="9">
    <location>
        <begin position="409"/>
        <end position="563"/>
    </location>
</feature>
<dbReference type="GO" id="GO:0005886">
    <property type="term" value="C:plasma membrane"/>
    <property type="evidence" value="ECO:0007669"/>
    <property type="project" value="UniProtKB-SubCell"/>
</dbReference>
<reference evidence="10" key="2">
    <citation type="submission" date="2021-04" db="EMBL/GenBank/DDBJ databases">
        <authorList>
            <person name="Gilroy R."/>
        </authorList>
    </citation>
    <scope>NUCLEOTIDE SEQUENCE</scope>
    <source>
        <strain evidence="10">ChiHecec2B26-446</strain>
    </source>
</reference>
<evidence type="ECO:0000256" key="8">
    <source>
        <dbReference type="SAM" id="SignalP"/>
    </source>
</evidence>
<dbReference type="CDD" id="cd08168">
    <property type="entry name" value="Cytochrom_C3"/>
    <property type="match status" value="2"/>
</dbReference>
<dbReference type="InterPro" id="IPR036280">
    <property type="entry name" value="Multihaem_cyt_sf"/>
</dbReference>
<accession>A0A9D1TQP7</accession>
<feature type="signal peptide" evidence="8">
    <location>
        <begin position="1"/>
        <end position="37"/>
    </location>
</feature>
<dbReference type="Proteomes" id="UP000886752">
    <property type="component" value="Unassembled WGS sequence"/>
</dbReference>
<dbReference type="SUPFAM" id="SSF48695">
    <property type="entry name" value="Multiheme cytochromes"/>
    <property type="match status" value="1"/>
</dbReference>
<feature type="transmembrane region" description="Helical" evidence="7">
    <location>
        <begin position="387"/>
        <end position="412"/>
    </location>
</feature>
<dbReference type="Gene3D" id="3.90.10.10">
    <property type="entry name" value="Cytochrome C3"/>
    <property type="match status" value="1"/>
</dbReference>
<dbReference type="EC" id="1.7.99.4" evidence="10"/>
<evidence type="ECO:0000256" key="7">
    <source>
        <dbReference type="SAM" id="Phobius"/>
    </source>
</evidence>
<dbReference type="Gene3D" id="1.10.287.3080">
    <property type="match status" value="1"/>
</dbReference>
<name>A0A9D1TQP7_9BACT</name>
<evidence type="ECO:0000259" key="9">
    <source>
        <dbReference type="Pfam" id="PF02665"/>
    </source>
</evidence>
<dbReference type="SUPFAM" id="SSF103501">
    <property type="entry name" value="Respiratory nitrate reductase 1 gamma chain"/>
    <property type="match status" value="1"/>
</dbReference>
<evidence type="ECO:0000256" key="5">
    <source>
        <dbReference type="ARBA" id="ARBA00023002"/>
    </source>
</evidence>
<dbReference type="EMBL" id="DXHV01000085">
    <property type="protein sequence ID" value="HIW01654.1"/>
    <property type="molecule type" value="Genomic_DNA"/>
</dbReference>
<evidence type="ECO:0000256" key="2">
    <source>
        <dbReference type="ARBA" id="ARBA00022475"/>
    </source>
</evidence>
<dbReference type="PROSITE" id="PS51257">
    <property type="entry name" value="PROKAR_LIPOPROTEIN"/>
    <property type="match status" value="1"/>
</dbReference>
<feature type="transmembrane region" description="Helical" evidence="7">
    <location>
        <begin position="432"/>
        <end position="451"/>
    </location>
</feature>
<evidence type="ECO:0000313" key="10">
    <source>
        <dbReference type="EMBL" id="HIW01654.1"/>
    </source>
</evidence>
<sequence length="568" mass="60554">MRTQRHIFSDPACLAVLTGLFLVLACLSLSAPVQAQAQDQTRATSWLIDEERFARSAHADLGCPVCHEAMTTEEHPLPDGVFKEGPTPFDPTTCFSCHGDVEEELARGLHAGKPVPAGASMDRCAACHDPHGPDKAAGKGAEAQARELGEDSLTCLSCHGTKAATTSVQPRLCLACHETGSTPTHQATACLTCHTDAAAYPHTPQEKVNCLSCHVRHTERVIHDAHAKVSCTSCHSAGMQPVAANGQVIATAVNADLVHTFDLPAGTASCVRCHTEEPKGAVLAASSVLPPKSVLCAACHAATFTVKDTPSQAGLGVFLLGFAGLALIWLWTVRPFAAGSARHSDSTDSAAATTQAQHGPRGLKLVAQVLGDIVLQARLWRENRLRWVIHALIFFPFVVRAGYGLIASLGAWLAPKAAWPWLMLDKDWPLTALVNDTFGLLLLAGLVLALWQEYHRSRAPRPANAPRPEWLVLILLLALTLTGFVLEGARIALDMLALGSDAGSSFAGALLAQLFLPLGAESLASLYGTLWYLHVIVTAVTVACIPFTRLRHVVTAPIFLIVQALQRK</sequence>
<reference evidence="10" key="1">
    <citation type="journal article" date="2021" name="PeerJ">
        <title>Extensive microbial diversity within the chicken gut microbiome revealed by metagenomics and culture.</title>
        <authorList>
            <person name="Gilroy R."/>
            <person name="Ravi A."/>
            <person name="Getino M."/>
            <person name="Pursley I."/>
            <person name="Horton D.L."/>
            <person name="Alikhan N.F."/>
            <person name="Baker D."/>
            <person name="Gharbi K."/>
            <person name="Hall N."/>
            <person name="Watson M."/>
            <person name="Adriaenssens E.M."/>
            <person name="Foster-Nyarko E."/>
            <person name="Jarju S."/>
            <person name="Secka A."/>
            <person name="Antonio M."/>
            <person name="Oren A."/>
            <person name="Chaudhuri R.R."/>
            <person name="La Ragione R."/>
            <person name="Hildebrand F."/>
            <person name="Pallen M.J."/>
        </authorList>
    </citation>
    <scope>NUCLEOTIDE SEQUENCE</scope>
    <source>
        <strain evidence="10">ChiHecec2B26-446</strain>
    </source>
</reference>
<feature type="transmembrane region" description="Helical" evidence="7">
    <location>
        <begin position="471"/>
        <end position="493"/>
    </location>
</feature>
<keyword evidence="8" id="KW-0732">Signal</keyword>
<dbReference type="Gene3D" id="1.20.950.20">
    <property type="entry name" value="Transmembrane di-heme cytochromes, Chain C"/>
    <property type="match status" value="1"/>
</dbReference>
<keyword evidence="4 7" id="KW-1133">Transmembrane helix</keyword>
<feature type="chain" id="PRO_5039293562" evidence="8">
    <location>
        <begin position="38"/>
        <end position="568"/>
    </location>
</feature>
<comment type="caution">
    <text evidence="10">The sequence shown here is derived from an EMBL/GenBank/DDBJ whole genome shotgun (WGS) entry which is preliminary data.</text>
</comment>
<dbReference type="AlphaFoldDB" id="A0A9D1TQP7"/>
<proteinExistence type="predicted"/>
<dbReference type="Pfam" id="PF02665">
    <property type="entry name" value="Nitrate_red_gam"/>
    <property type="match status" value="1"/>
</dbReference>
<comment type="subcellular location">
    <subcellularLocation>
        <location evidence="1">Cell membrane</location>
        <topology evidence="1">Multi-pass membrane protein</topology>
    </subcellularLocation>
</comment>
<dbReference type="GO" id="GO:0016491">
    <property type="term" value="F:oxidoreductase activity"/>
    <property type="evidence" value="ECO:0007669"/>
    <property type="project" value="UniProtKB-KW"/>
</dbReference>
<keyword evidence="6 7" id="KW-0472">Membrane</keyword>